<proteinExistence type="predicted"/>
<dbReference type="PANTHER" id="PTHR39158:SF1">
    <property type="entry name" value="DNAJ HOMOLOG SUBFAMILY C MEMBER 28"/>
    <property type="match status" value="1"/>
</dbReference>
<protein>
    <submittedName>
        <fullName evidence="2">DnaJ family domain-containing protein</fullName>
    </submittedName>
</protein>
<organism evidence="2 3">
    <name type="scientific">Uliginosibacterium paludis</name>
    <dbReference type="NCBI Taxonomy" id="1615952"/>
    <lineage>
        <taxon>Bacteria</taxon>
        <taxon>Pseudomonadati</taxon>
        <taxon>Pseudomonadota</taxon>
        <taxon>Betaproteobacteria</taxon>
        <taxon>Rhodocyclales</taxon>
        <taxon>Zoogloeaceae</taxon>
        <taxon>Uliginosibacterium</taxon>
    </lineage>
</organism>
<comment type="caution">
    <text evidence="2">The sequence shown here is derived from an EMBL/GenBank/DDBJ whole genome shotgun (WGS) entry which is preliminary data.</text>
</comment>
<reference evidence="2 3" key="1">
    <citation type="submission" date="2024-07" db="EMBL/GenBank/DDBJ databases">
        <title>Uliginosibacterium paludis KCTC:42655.</title>
        <authorList>
            <person name="Kim M.K."/>
        </authorList>
    </citation>
    <scope>NUCLEOTIDE SEQUENCE [LARGE SCALE GENOMIC DNA]</scope>
    <source>
        <strain evidence="2 3">KCTC 42655</strain>
    </source>
</reference>
<feature type="domain" description="DnaJ homologue subfamily C member 28 conserved" evidence="1">
    <location>
        <begin position="7"/>
        <end position="70"/>
    </location>
</feature>
<dbReference type="InterPro" id="IPR018961">
    <property type="entry name" value="DnaJ_homolog_subfam-C_membr-28"/>
</dbReference>
<dbReference type="Pfam" id="PF09350">
    <property type="entry name" value="DJC28_CD"/>
    <property type="match status" value="1"/>
</dbReference>
<dbReference type="Proteomes" id="UP001548590">
    <property type="component" value="Unassembled WGS sequence"/>
</dbReference>
<name>A0ABV2CQQ1_9RHOO</name>
<evidence type="ECO:0000259" key="1">
    <source>
        <dbReference type="Pfam" id="PF09350"/>
    </source>
</evidence>
<dbReference type="RefSeq" id="WP_345923031.1">
    <property type="nucleotide sequence ID" value="NZ_JBDIVF010000001.1"/>
</dbReference>
<keyword evidence="3" id="KW-1185">Reference proteome</keyword>
<dbReference type="PANTHER" id="PTHR39158">
    <property type="entry name" value="OS08G0560600 PROTEIN"/>
    <property type="match status" value="1"/>
</dbReference>
<gene>
    <name evidence="2" type="ORF">ABVT11_08150</name>
</gene>
<evidence type="ECO:0000313" key="2">
    <source>
        <dbReference type="EMBL" id="MET1489797.1"/>
    </source>
</evidence>
<evidence type="ECO:0000313" key="3">
    <source>
        <dbReference type="Proteomes" id="UP001548590"/>
    </source>
</evidence>
<dbReference type="InterPro" id="IPR052573">
    <property type="entry name" value="DnaJ_C_subfamily_28"/>
</dbReference>
<sequence>MLLLDLLAEQRITRAMEAGAFDHLEGAGKPLPEEDLGLVPEELRAGYRVLRNAGFIPPELEMRREAVAIALQLAALGEASGAAGLPAQRAGLLDRLNRINLMLAEAGRPQLVIPLEYVHKLVGKV</sequence>
<accession>A0ABV2CQQ1</accession>
<dbReference type="EMBL" id="JBEWLZ010000004">
    <property type="protein sequence ID" value="MET1489797.1"/>
    <property type="molecule type" value="Genomic_DNA"/>
</dbReference>